<comment type="caution">
    <text evidence="1">The sequence shown here is derived from an EMBL/GenBank/DDBJ whole genome shotgun (WGS) entry which is preliminary data.</text>
</comment>
<dbReference type="Proteomes" id="UP000708148">
    <property type="component" value="Unassembled WGS sequence"/>
</dbReference>
<evidence type="ECO:0000313" key="2">
    <source>
        <dbReference type="Proteomes" id="UP000708148"/>
    </source>
</evidence>
<protein>
    <submittedName>
        <fullName evidence="1">Uncharacterized protein</fullName>
    </submittedName>
</protein>
<sequence>MDIFCGVHSCAQRAVFLLNVKFNIGFAHLWGYCELPDRLSFQPLVLSTVRLSQILGFGLLGNALWASGQPKFCNQEKRQIKLELKLSDLDHKLIWSSDSMSPTRSHWIVKDWTCT</sequence>
<proteinExistence type="predicted"/>
<accession>A0A8S1JDJ0</accession>
<dbReference type="EMBL" id="CAJHUC010003094">
    <property type="protein sequence ID" value="CAD7705330.1"/>
    <property type="molecule type" value="Genomic_DNA"/>
</dbReference>
<gene>
    <name evidence="1" type="ORF">OSTQU699_LOCUS10685</name>
</gene>
<name>A0A8S1JDJ0_9CHLO</name>
<reference evidence="1" key="1">
    <citation type="submission" date="2020-12" db="EMBL/GenBank/DDBJ databases">
        <authorList>
            <person name="Iha C."/>
        </authorList>
    </citation>
    <scope>NUCLEOTIDE SEQUENCE</scope>
</reference>
<organism evidence="1 2">
    <name type="scientific">Ostreobium quekettii</name>
    <dbReference type="NCBI Taxonomy" id="121088"/>
    <lineage>
        <taxon>Eukaryota</taxon>
        <taxon>Viridiplantae</taxon>
        <taxon>Chlorophyta</taxon>
        <taxon>core chlorophytes</taxon>
        <taxon>Ulvophyceae</taxon>
        <taxon>TCBD clade</taxon>
        <taxon>Bryopsidales</taxon>
        <taxon>Ostreobineae</taxon>
        <taxon>Ostreobiaceae</taxon>
        <taxon>Ostreobium</taxon>
    </lineage>
</organism>
<evidence type="ECO:0000313" key="1">
    <source>
        <dbReference type="EMBL" id="CAD7705330.1"/>
    </source>
</evidence>
<keyword evidence="2" id="KW-1185">Reference proteome</keyword>
<dbReference type="AlphaFoldDB" id="A0A8S1JDJ0"/>